<dbReference type="SUPFAM" id="SSF48452">
    <property type="entry name" value="TPR-like"/>
    <property type="match status" value="1"/>
</dbReference>
<dbReference type="InterPro" id="IPR016024">
    <property type="entry name" value="ARM-type_fold"/>
</dbReference>
<dbReference type="Gene3D" id="1.25.40.10">
    <property type="entry name" value="Tetratricopeptide repeat domain"/>
    <property type="match status" value="1"/>
</dbReference>
<dbReference type="Gene3D" id="1.25.10.10">
    <property type="entry name" value="Leucine-rich Repeat Variant"/>
    <property type="match status" value="4"/>
</dbReference>
<sequence length="793" mass="89351">MTLESDASINLERLLAEGTADQRLDVIDVLAGREDTESFRILLSAFNNSYWFIRRAAATRVVQRGDSVIPMIEAQLASCSDDEAYWAIYCLRQFGNRAIHLLVAYLEHPGTAVVTWALKAIGDLKAEDALPKLIESFSHPEWTIRREAARAIERIDSPKTIALLHETYLENIHSQGNEDICYWSIKLLGKMAGQKAVDTLVNLAASPRAFIRFNAITALGETGSDKAVPVLINCLEDPSWLNRKHAAINLEKFGPKAIPGLKEAFRKGDSDIKYWTIKILGNLLSDKAIGVFRTMLASAEKEVRYYVVTVAGAIHTPESLRLLVDAFDDDYWLIRNQASTLVSKWGDDAIPVLDEALTGERDNPRFWACNVLRILGSRGIAVIINAMKRACERDRAMMAGILASGVPTPEIDDFMVRALSNTSWRVRERAMEYLRKRGSELIPFVIDYLVSPPRKGEETLYWALRYLSAFQRESIQEIIKRLESSPDAVASVILKTLNVRLEDVEEAPELGMAGTHESVRPLKSVAEYLKDLNNPNDRARLEAVLALGTIDEDSIAEKIRVKTMDSSEEVREAAVRVLRRAQGVDDVQDSDAEEAEVEISDEKGACDDEALKVSMGSTGANRRISIILALVVLFSVMAGEYYLLRYFEKGRTVNLAVDMKHAIALRKLGNVFQERGEIDKALVSYREALRMTPSYPNAYLDMAIAAYRSKDMDGALDNLLLAEKYRDNDWDRYSEDRHITFLVWGNILTLKRDFRAAVEKYRQALRLKPDYSEARKGYESVKGFLESYLDKKE</sequence>
<organism evidence="3 4">
    <name type="scientific">Candidatus Wallbacteria bacterium HGW-Wallbacteria-1</name>
    <dbReference type="NCBI Taxonomy" id="2013854"/>
    <lineage>
        <taxon>Bacteria</taxon>
        <taxon>Candidatus Walliibacteriota</taxon>
    </lineage>
</organism>
<dbReference type="SMART" id="SM00028">
    <property type="entry name" value="TPR"/>
    <property type="match status" value="3"/>
</dbReference>
<evidence type="ECO:0000313" key="4">
    <source>
        <dbReference type="Proteomes" id="UP000233256"/>
    </source>
</evidence>
<feature type="transmembrane region" description="Helical" evidence="2">
    <location>
        <begin position="624"/>
        <end position="644"/>
    </location>
</feature>
<dbReference type="InterPro" id="IPR019734">
    <property type="entry name" value="TPR_rpt"/>
</dbReference>
<dbReference type="Pfam" id="PF13646">
    <property type="entry name" value="HEAT_2"/>
    <property type="match status" value="3"/>
</dbReference>
<evidence type="ECO:0000256" key="1">
    <source>
        <dbReference type="PROSITE-ProRule" id="PRU00339"/>
    </source>
</evidence>
<dbReference type="Proteomes" id="UP000233256">
    <property type="component" value="Unassembled WGS sequence"/>
</dbReference>
<name>A0A2N1PP87_9BACT</name>
<accession>A0A2N1PP87</accession>
<dbReference type="AlphaFoldDB" id="A0A2N1PP87"/>
<dbReference type="InterPro" id="IPR011989">
    <property type="entry name" value="ARM-like"/>
</dbReference>
<dbReference type="SMART" id="SM00567">
    <property type="entry name" value="EZ_HEAT"/>
    <property type="match status" value="9"/>
</dbReference>
<reference evidence="3 4" key="1">
    <citation type="journal article" date="2017" name="ISME J.">
        <title>Potential for microbial H2 and metal transformations associated with novel bacteria and archaea in deep terrestrial subsurface sediments.</title>
        <authorList>
            <person name="Hernsdorf A.W."/>
            <person name="Amano Y."/>
            <person name="Miyakawa K."/>
            <person name="Ise K."/>
            <person name="Suzuki Y."/>
            <person name="Anantharaman K."/>
            <person name="Probst A."/>
            <person name="Burstein D."/>
            <person name="Thomas B.C."/>
            <person name="Banfield J.F."/>
        </authorList>
    </citation>
    <scope>NUCLEOTIDE SEQUENCE [LARGE SCALE GENOMIC DNA]</scope>
    <source>
        <strain evidence="3">HGW-Wallbacteria-1</strain>
    </source>
</reference>
<comment type="caution">
    <text evidence="3">The sequence shown here is derived from an EMBL/GenBank/DDBJ whole genome shotgun (WGS) entry which is preliminary data.</text>
</comment>
<dbReference type="EMBL" id="PGXC01000007">
    <property type="protein sequence ID" value="PKK90140.1"/>
    <property type="molecule type" value="Genomic_DNA"/>
</dbReference>
<dbReference type="Pfam" id="PF13414">
    <property type="entry name" value="TPR_11"/>
    <property type="match status" value="1"/>
</dbReference>
<dbReference type="PROSITE" id="PS50005">
    <property type="entry name" value="TPR"/>
    <property type="match status" value="2"/>
</dbReference>
<protein>
    <submittedName>
        <fullName evidence="3">Uncharacterized protein</fullName>
    </submittedName>
</protein>
<dbReference type="InterPro" id="IPR011990">
    <property type="entry name" value="TPR-like_helical_dom_sf"/>
</dbReference>
<keyword evidence="2" id="KW-0472">Membrane</keyword>
<evidence type="ECO:0000256" key="2">
    <source>
        <dbReference type="SAM" id="Phobius"/>
    </source>
</evidence>
<feature type="repeat" description="TPR" evidence="1">
    <location>
        <begin position="662"/>
        <end position="695"/>
    </location>
</feature>
<evidence type="ECO:0000313" key="3">
    <source>
        <dbReference type="EMBL" id="PKK90140.1"/>
    </source>
</evidence>
<dbReference type="PANTHER" id="PTHR12697:SF5">
    <property type="entry name" value="DEOXYHYPUSINE HYDROXYLASE"/>
    <property type="match status" value="1"/>
</dbReference>
<keyword evidence="1" id="KW-0802">TPR repeat</keyword>
<keyword evidence="2" id="KW-0812">Transmembrane</keyword>
<dbReference type="PANTHER" id="PTHR12697">
    <property type="entry name" value="PBS LYASE HEAT-LIKE PROTEIN"/>
    <property type="match status" value="1"/>
</dbReference>
<dbReference type="GO" id="GO:0016491">
    <property type="term" value="F:oxidoreductase activity"/>
    <property type="evidence" value="ECO:0007669"/>
    <property type="project" value="TreeGrafter"/>
</dbReference>
<dbReference type="PROSITE" id="PS50293">
    <property type="entry name" value="TPR_REGION"/>
    <property type="match status" value="1"/>
</dbReference>
<keyword evidence="2" id="KW-1133">Transmembrane helix</keyword>
<dbReference type="SUPFAM" id="SSF48371">
    <property type="entry name" value="ARM repeat"/>
    <property type="match status" value="1"/>
</dbReference>
<gene>
    <name evidence="3" type="ORF">CVV64_10445</name>
</gene>
<dbReference type="InterPro" id="IPR004155">
    <property type="entry name" value="PBS_lyase_HEAT"/>
</dbReference>
<proteinExistence type="predicted"/>
<feature type="repeat" description="TPR" evidence="1">
    <location>
        <begin position="738"/>
        <end position="771"/>
    </location>
</feature>